<evidence type="ECO:0000313" key="1">
    <source>
        <dbReference type="EMBL" id="CAL0319331.1"/>
    </source>
</evidence>
<name>A0AAV1XCM8_LUPLU</name>
<keyword evidence="2" id="KW-1185">Reference proteome</keyword>
<dbReference type="EMBL" id="CAXHTB010000014">
    <property type="protein sequence ID" value="CAL0319331.1"/>
    <property type="molecule type" value="Genomic_DNA"/>
</dbReference>
<evidence type="ECO:0000313" key="2">
    <source>
        <dbReference type="Proteomes" id="UP001497480"/>
    </source>
</evidence>
<protein>
    <submittedName>
        <fullName evidence="1">Uncharacterized protein</fullName>
    </submittedName>
</protein>
<comment type="caution">
    <text evidence="1">The sequence shown here is derived from an EMBL/GenBank/DDBJ whole genome shotgun (WGS) entry which is preliminary data.</text>
</comment>
<gene>
    <name evidence="1" type="ORF">LLUT_LOCUS20391</name>
</gene>
<proteinExistence type="predicted"/>
<organism evidence="1 2">
    <name type="scientific">Lupinus luteus</name>
    <name type="common">European yellow lupine</name>
    <dbReference type="NCBI Taxonomy" id="3873"/>
    <lineage>
        <taxon>Eukaryota</taxon>
        <taxon>Viridiplantae</taxon>
        <taxon>Streptophyta</taxon>
        <taxon>Embryophyta</taxon>
        <taxon>Tracheophyta</taxon>
        <taxon>Spermatophyta</taxon>
        <taxon>Magnoliopsida</taxon>
        <taxon>eudicotyledons</taxon>
        <taxon>Gunneridae</taxon>
        <taxon>Pentapetalae</taxon>
        <taxon>rosids</taxon>
        <taxon>fabids</taxon>
        <taxon>Fabales</taxon>
        <taxon>Fabaceae</taxon>
        <taxon>Papilionoideae</taxon>
        <taxon>50 kb inversion clade</taxon>
        <taxon>genistoids sensu lato</taxon>
        <taxon>core genistoids</taxon>
        <taxon>Genisteae</taxon>
        <taxon>Lupinus</taxon>
    </lineage>
</organism>
<accession>A0AAV1XCM8</accession>
<dbReference type="Proteomes" id="UP001497480">
    <property type="component" value="Unassembled WGS sequence"/>
</dbReference>
<dbReference type="AlphaFoldDB" id="A0AAV1XCM8"/>
<reference evidence="1 2" key="1">
    <citation type="submission" date="2024-03" db="EMBL/GenBank/DDBJ databases">
        <authorList>
            <person name="Martinez-Hernandez J."/>
        </authorList>
    </citation>
    <scope>NUCLEOTIDE SEQUENCE [LARGE SCALE GENOMIC DNA]</scope>
</reference>
<sequence>MAKVKAEEAYLMPNCPTLRQWQKRYLENAVKIKENEGWGFGRDKRDCMVDYALASGGAIVINHFELSGEKGFLFHITTTDSPHHLSPSPSSIL</sequence>